<dbReference type="SUPFAM" id="SSF56784">
    <property type="entry name" value="HAD-like"/>
    <property type="match status" value="1"/>
</dbReference>
<evidence type="ECO:0000313" key="1">
    <source>
        <dbReference type="EMBL" id="KAJ3428710.1"/>
    </source>
</evidence>
<accession>A0AAV7YL45</accession>
<dbReference type="InterPro" id="IPR023198">
    <property type="entry name" value="PGP-like_dom2"/>
</dbReference>
<dbReference type="NCBIfam" id="TIGR01509">
    <property type="entry name" value="HAD-SF-IA-v3"/>
    <property type="match status" value="1"/>
</dbReference>
<dbReference type="PANTHER" id="PTHR18901:SF38">
    <property type="entry name" value="PSEUDOURIDINE-5'-PHOSPHATASE"/>
    <property type="match status" value="1"/>
</dbReference>
<dbReference type="Proteomes" id="UP001146793">
    <property type="component" value="Unassembled WGS sequence"/>
</dbReference>
<name>A0AAV7YL45_9EUKA</name>
<gene>
    <name evidence="1" type="ORF">M0812_24040</name>
</gene>
<organism evidence="1 2">
    <name type="scientific">Anaeramoeba flamelloides</name>
    <dbReference type="NCBI Taxonomy" id="1746091"/>
    <lineage>
        <taxon>Eukaryota</taxon>
        <taxon>Metamonada</taxon>
        <taxon>Anaeramoebidae</taxon>
        <taxon>Anaeramoeba</taxon>
    </lineage>
</organism>
<dbReference type="InterPro" id="IPR036412">
    <property type="entry name" value="HAD-like_sf"/>
</dbReference>
<dbReference type="InterPro" id="IPR041492">
    <property type="entry name" value="HAD_2"/>
</dbReference>
<proteinExistence type="predicted"/>
<protein>
    <submittedName>
        <fullName evidence="1">2-deoxyglucose-6-phosphate phosphatase</fullName>
    </submittedName>
</protein>
<reference evidence="1" key="1">
    <citation type="submission" date="2022-08" db="EMBL/GenBank/DDBJ databases">
        <title>Novel sulphate-reducing endosymbionts in the free-living metamonad Anaeramoeba.</title>
        <authorList>
            <person name="Jerlstrom-Hultqvist J."/>
            <person name="Cepicka I."/>
            <person name="Gallot-Lavallee L."/>
            <person name="Salas-Leiva D."/>
            <person name="Curtis B.A."/>
            <person name="Zahonova K."/>
            <person name="Pipaliya S."/>
            <person name="Dacks J."/>
            <person name="Roger A.J."/>
        </authorList>
    </citation>
    <scope>NUCLEOTIDE SEQUENCE</scope>
    <source>
        <strain evidence="1">Busselton2</strain>
    </source>
</reference>
<dbReference type="SFLD" id="SFLDG01135">
    <property type="entry name" value="C1.5.6:_HAD__Beta-PGM__Phospha"/>
    <property type="match status" value="1"/>
</dbReference>
<sequence>MSLEIKAVIFDVDGLLLDTESLYLQVDQSLVNDYSKEPRKITSRERKLYVGTTQQHSMKVIIEEFGLPLTIEEAIEIRAERLQKVFPTCKEMPGARKLVEHLFKNKIPIATATSSSRRDMELKLQNHQWIYDSMGKNMVCGDDITNHKPNPEIFLLAASKLNIDPQYCLVFEDSINGIKAGINAGMNTIHVPSGEDQRDTSLKSSEMIDSIEDFVPEKYTLLPYEKNLN</sequence>
<dbReference type="Gene3D" id="3.40.50.1000">
    <property type="entry name" value="HAD superfamily/HAD-like"/>
    <property type="match status" value="1"/>
</dbReference>
<dbReference type="Pfam" id="PF13419">
    <property type="entry name" value="HAD_2"/>
    <property type="match status" value="1"/>
</dbReference>
<dbReference type="PANTHER" id="PTHR18901">
    <property type="entry name" value="2-DEOXYGLUCOSE-6-PHOSPHATE PHOSPHATASE 2"/>
    <property type="match status" value="1"/>
</dbReference>
<comment type="caution">
    <text evidence="1">The sequence shown here is derived from an EMBL/GenBank/DDBJ whole genome shotgun (WGS) entry which is preliminary data.</text>
</comment>
<dbReference type="SFLD" id="SFLDG01129">
    <property type="entry name" value="C1.5:_HAD__Beta-PGM__Phosphata"/>
    <property type="match status" value="1"/>
</dbReference>
<dbReference type="InterPro" id="IPR006439">
    <property type="entry name" value="HAD-SF_hydro_IA"/>
</dbReference>
<dbReference type="SFLD" id="SFLDS00003">
    <property type="entry name" value="Haloacid_Dehalogenase"/>
    <property type="match status" value="1"/>
</dbReference>
<evidence type="ECO:0000313" key="2">
    <source>
        <dbReference type="Proteomes" id="UP001146793"/>
    </source>
</evidence>
<dbReference type="InterPro" id="IPR023214">
    <property type="entry name" value="HAD_sf"/>
</dbReference>
<dbReference type="Gene3D" id="1.10.150.240">
    <property type="entry name" value="Putative phosphatase, domain 2"/>
    <property type="match status" value="1"/>
</dbReference>
<dbReference type="EMBL" id="JANTQA010000057">
    <property type="protein sequence ID" value="KAJ3428710.1"/>
    <property type="molecule type" value="Genomic_DNA"/>
</dbReference>
<dbReference type="AlphaFoldDB" id="A0AAV7YL45"/>